<evidence type="ECO:0000256" key="10">
    <source>
        <dbReference type="ARBA" id="ARBA00023201"/>
    </source>
</evidence>
<evidence type="ECO:0000313" key="13">
    <source>
        <dbReference type="EMBL" id="GBP30471.1"/>
    </source>
</evidence>
<keyword evidence="4" id="KW-1003">Cell membrane</keyword>
<evidence type="ECO:0000256" key="3">
    <source>
        <dbReference type="ARBA" id="ARBA00022448"/>
    </source>
</evidence>
<feature type="transmembrane region" description="Helical" evidence="12">
    <location>
        <begin position="226"/>
        <end position="244"/>
    </location>
</feature>
<dbReference type="Gene3D" id="1.20.1730.10">
    <property type="entry name" value="Sodium/glucose cotransporter"/>
    <property type="match status" value="1"/>
</dbReference>
<dbReference type="InterPro" id="IPR001734">
    <property type="entry name" value="Na/solute_symporter"/>
</dbReference>
<dbReference type="GO" id="GO:0005886">
    <property type="term" value="C:plasma membrane"/>
    <property type="evidence" value="ECO:0007669"/>
    <property type="project" value="UniProtKB-SubCell"/>
</dbReference>
<evidence type="ECO:0000256" key="9">
    <source>
        <dbReference type="ARBA" id="ARBA00023136"/>
    </source>
</evidence>
<dbReference type="AlphaFoldDB" id="A0A4C1UVF5"/>
<evidence type="ECO:0000256" key="1">
    <source>
        <dbReference type="ARBA" id="ARBA00004651"/>
    </source>
</evidence>
<protein>
    <submittedName>
        <fullName evidence="13">Sodium-coupled monocarboxylate transporter 1</fullName>
    </submittedName>
</protein>
<reference evidence="13 14" key="1">
    <citation type="journal article" date="2019" name="Commun. Biol.">
        <title>The bagworm genome reveals a unique fibroin gene that provides high tensile strength.</title>
        <authorList>
            <person name="Kono N."/>
            <person name="Nakamura H."/>
            <person name="Ohtoshi R."/>
            <person name="Tomita M."/>
            <person name="Numata K."/>
            <person name="Arakawa K."/>
        </authorList>
    </citation>
    <scope>NUCLEOTIDE SEQUENCE [LARGE SCALE GENOMIC DNA]</scope>
</reference>
<dbReference type="InterPro" id="IPR051163">
    <property type="entry name" value="Sodium:Solute_Symporter_SSF"/>
</dbReference>
<evidence type="ECO:0000256" key="8">
    <source>
        <dbReference type="ARBA" id="ARBA00023065"/>
    </source>
</evidence>
<evidence type="ECO:0000256" key="6">
    <source>
        <dbReference type="ARBA" id="ARBA00022989"/>
    </source>
</evidence>
<feature type="transmembrane region" description="Helical" evidence="12">
    <location>
        <begin position="81"/>
        <end position="101"/>
    </location>
</feature>
<keyword evidence="8" id="KW-0406">Ion transport</keyword>
<feature type="transmembrane region" description="Helical" evidence="12">
    <location>
        <begin position="193"/>
        <end position="214"/>
    </location>
</feature>
<dbReference type="STRING" id="151549.A0A4C1UVF5"/>
<gene>
    <name evidence="13" type="primary">slc5a8</name>
    <name evidence="13" type="ORF">EVAR_20924_1</name>
</gene>
<evidence type="ECO:0000256" key="2">
    <source>
        <dbReference type="ARBA" id="ARBA00006434"/>
    </source>
</evidence>
<feature type="transmembrane region" description="Helical" evidence="12">
    <location>
        <begin position="256"/>
        <end position="274"/>
    </location>
</feature>
<keyword evidence="5 12" id="KW-0812">Transmembrane</keyword>
<dbReference type="PANTHER" id="PTHR42985:SF39">
    <property type="entry name" value="GH10366P"/>
    <property type="match status" value="1"/>
</dbReference>
<dbReference type="GO" id="GO:0006814">
    <property type="term" value="P:sodium ion transport"/>
    <property type="evidence" value="ECO:0007669"/>
    <property type="project" value="UniProtKB-KW"/>
</dbReference>
<keyword evidence="3" id="KW-0813">Transport</keyword>
<comment type="subcellular location">
    <subcellularLocation>
        <location evidence="1">Cell membrane</location>
        <topology evidence="1">Multi-pass membrane protein</topology>
    </subcellularLocation>
</comment>
<dbReference type="Pfam" id="PF00474">
    <property type="entry name" value="SSF"/>
    <property type="match status" value="1"/>
</dbReference>
<evidence type="ECO:0000256" key="5">
    <source>
        <dbReference type="ARBA" id="ARBA00022692"/>
    </source>
</evidence>
<evidence type="ECO:0000256" key="7">
    <source>
        <dbReference type="ARBA" id="ARBA00023053"/>
    </source>
</evidence>
<feature type="transmembrane region" description="Helical" evidence="12">
    <location>
        <begin position="121"/>
        <end position="139"/>
    </location>
</feature>
<dbReference type="Proteomes" id="UP000299102">
    <property type="component" value="Unassembled WGS sequence"/>
</dbReference>
<keyword evidence="6 12" id="KW-1133">Transmembrane helix</keyword>
<evidence type="ECO:0000256" key="4">
    <source>
        <dbReference type="ARBA" id="ARBA00022475"/>
    </source>
</evidence>
<comment type="similarity">
    <text evidence="2 11">Belongs to the sodium:solute symporter (SSF) (TC 2.A.21) family.</text>
</comment>
<accession>A0A4C1UVF5</accession>
<dbReference type="GO" id="GO:0015293">
    <property type="term" value="F:symporter activity"/>
    <property type="evidence" value="ECO:0007669"/>
    <property type="project" value="TreeGrafter"/>
</dbReference>
<keyword evidence="14" id="KW-1185">Reference proteome</keyword>
<dbReference type="EMBL" id="BGZK01000233">
    <property type="protein sequence ID" value="GBP30471.1"/>
    <property type="molecule type" value="Genomic_DNA"/>
</dbReference>
<dbReference type="InterPro" id="IPR038377">
    <property type="entry name" value="Na/Glc_symporter_sf"/>
</dbReference>
<keyword evidence="10" id="KW-0739">Sodium transport</keyword>
<sequence>MAPTPTLLRADSDLARDSDAIGTRTKGAVAGTIFVTIVITTAPTVKSAPNVSEDKPTAPNNINDSFRNGTFPSEFFHWEDYCVLAAMLIISCLLGIFYGYFGEKQTTSDDFLLGGSTMGTFPMALSLAASFVTAIELLGNPTEMYLSGAQFWMICVAFLLVVPIASYLFLPVFMKLRLTSCYEYLEIRFCKTVRMYACILYMLQMTLYTAVAVYAPALALSDVTGLNTYLAVSLVYVVCIFYASQGGMKAVIMTDTFQSGVLIGSLVVVLALGAERLGGLPVAWDYANKTDRLHFFEYGVNKINIAKHEITIQYNTRNSAAVKLITKATRWLKLGTRGRRKKGRGASNLRITSFAGNSERQKFMYCSILSIKDLNSNLLFKSFPKISITLKIMIVLNGS</sequence>
<evidence type="ECO:0000313" key="14">
    <source>
        <dbReference type="Proteomes" id="UP000299102"/>
    </source>
</evidence>
<keyword evidence="9 12" id="KW-0472">Membrane</keyword>
<dbReference type="OrthoDB" id="6132759at2759"/>
<organism evidence="13 14">
    <name type="scientific">Eumeta variegata</name>
    <name type="common">Bagworm moth</name>
    <name type="synonym">Eumeta japonica</name>
    <dbReference type="NCBI Taxonomy" id="151549"/>
    <lineage>
        <taxon>Eukaryota</taxon>
        <taxon>Metazoa</taxon>
        <taxon>Ecdysozoa</taxon>
        <taxon>Arthropoda</taxon>
        <taxon>Hexapoda</taxon>
        <taxon>Insecta</taxon>
        <taxon>Pterygota</taxon>
        <taxon>Neoptera</taxon>
        <taxon>Endopterygota</taxon>
        <taxon>Lepidoptera</taxon>
        <taxon>Glossata</taxon>
        <taxon>Ditrysia</taxon>
        <taxon>Tineoidea</taxon>
        <taxon>Psychidae</taxon>
        <taxon>Oiketicinae</taxon>
        <taxon>Eumeta</taxon>
    </lineage>
</organism>
<name>A0A4C1UVF5_EUMVA</name>
<keyword evidence="7" id="KW-0915">Sodium</keyword>
<proteinExistence type="inferred from homology"/>
<evidence type="ECO:0000256" key="12">
    <source>
        <dbReference type="SAM" id="Phobius"/>
    </source>
</evidence>
<comment type="caution">
    <text evidence="13">The sequence shown here is derived from an EMBL/GenBank/DDBJ whole genome shotgun (WGS) entry which is preliminary data.</text>
</comment>
<dbReference type="PANTHER" id="PTHR42985">
    <property type="entry name" value="SODIUM-COUPLED MONOCARBOXYLATE TRANSPORTER"/>
    <property type="match status" value="1"/>
</dbReference>
<dbReference type="PROSITE" id="PS50283">
    <property type="entry name" value="NA_SOLUT_SYMP_3"/>
    <property type="match status" value="1"/>
</dbReference>
<feature type="transmembrane region" description="Helical" evidence="12">
    <location>
        <begin position="151"/>
        <end position="173"/>
    </location>
</feature>
<evidence type="ECO:0000256" key="11">
    <source>
        <dbReference type="RuleBase" id="RU362091"/>
    </source>
</evidence>